<dbReference type="SUPFAM" id="SSF53254">
    <property type="entry name" value="Phosphoglycerate mutase-like"/>
    <property type="match status" value="1"/>
</dbReference>
<keyword evidence="4" id="KW-1185">Reference proteome</keyword>
<proteinExistence type="predicted"/>
<dbReference type="AlphaFoldDB" id="A0A1T4Z8K7"/>
<dbReference type="InterPro" id="IPR013078">
    <property type="entry name" value="His_Pase_superF_clade-1"/>
</dbReference>
<evidence type="ECO:0000256" key="1">
    <source>
        <dbReference type="PIRSR" id="PIRSR613078-2"/>
    </source>
</evidence>
<dbReference type="Pfam" id="PF00300">
    <property type="entry name" value="His_Phos_1"/>
    <property type="match status" value="1"/>
</dbReference>
<organism evidence="3 4">
    <name type="scientific">Aeromicrobium choanae</name>
    <dbReference type="NCBI Taxonomy" id="1736691"/>
    <lineage>
        <taxon>Bacteria</taxon>
        <taxon>Bacillati</taxon>
        <taxon>Actinomycetota</taxon>
        <taxon>Actinomycetes</taxon>
        <taxon>Propionibacteriales</taxon>
        <taxon>Nocardioidaceae</taxon>
        <taxon>Aeromicrobium</taxon>
    </lineage>
</organism>
<reference evidence="4" key="1">
    <citation type="submission" date="2017-02" db="EMBL/GenBank/DDBJ databases">
        <authorList>
            <person name="Varghese N."/>
            <person name="Submissions S."/>
        </authorList>
    </citation>
    <scope>NUCLEOTIDE SEQUENCE [LARGE SCALE GENOMIC DNA]</scope>
    <source>
        <strain evidence="4">9H-4</strain>
    </source>
</reference>
<dbReference type="CDD" id="cd07067">
    <property type="entry name" value="HP_PGM_like"/>
    <property type="match status" value="1"/>
</dbReference>
<name>A0A1T4Z8K7_9ACTN</name>
<dbReference type="GO" id="GO:0016791">
    <property type="term" value="F:phosphatase activity"/>
    <property type="evidence" value="ECO:0007669"/>
    <property type="project" value="TreeGrafter"/>
</dbReference>
<evidence type="ECO:0000256" key="2">
    <source>
        <dbReference type="SAM" id="MobiDB-lite"/>
    </source>
</evidence>
<dbReference type="STRING" id="1736691.SAMN06295964_3312"/>
<sequence>MRHGESTWNAAGRLQHRNPAPPLTELGRRQARQAAEGLRGTCVDVVLTSPALRARQTARIVADVLGLDVVIDDRLVEMDRDETVAQVRQRVESLVQEHSGELLVVSHGDTIAVAVELLTGHSCPVPGNARIHVTGARATVP</sequence>
<dbReference type="InterPro" id="IPR029033">
    <property type="entry name" value="His_PPase_superfam"/>
</dbReference>
<dbReference type="InterPro" id="IPR050275">
    <property type="entry name" value="PGM_Phosphatase"/>
</dbReference>
<dbReference type="Proteomes" id="UP000191040">
    <property type="component" value="Chromosome I"/>
</dbReference>
<dbReference type="SMART" id="SM00855">
    <property type="entry name" value="PGAM"/>
    <property type="match status" value="1"/>
</dbReference>
<gene>
    <name evidence="3" type="ORF">SAMN06295964_3312</name>
</gene>
<dbReference type="PANTHER" id="PTHR48100:SF1">
    <property type="entry name" value="HISTIDINE PHOSPHATASE FAMILY PROTEIN-RELATED"/>
    <property type="match status" value="1"/>
</dbReference>
<dbReference type="Gene3D" id="3.40.50.1240">
    <property type="entry name" value="Phosphoglycerate mutase-like"/>
    <property type="match status" value="2"/>
</dbReference>
<feature type="binding site" evidence="1">
    <location>
        <position position="53"/>
    </location>
    <ligand>
        <name>substrate</name>
    </ligand>
</feature>
<evidence type="ECO:0000313" key="3">
    <source>
        <dbReference type="EMBL" id="SKB10407.1"/>
    </source>
</evidence>
<feature type="region of interest" description="Disordered" evidence="2">
    <location>
        <begin position="1"/>
        <end position="23"/>
    </location>
</feature>
<accession>A0A1T4Z8K7</accession>
<feature type="binding site" evidence="1">
    <location>
        <begin position="2"/>
        <end position="9"/>
    </location>
    <ligand>
        <name>substrate</name>
    </ligand>
</feature>
<protein>
    <submittedName>
        <fullName evidence="3">Broad specificity phosphatase PhoE</fullName>
    </submittedName>
</protein>
<dbReference type="PANTHER" id="PTHR48100">
    <property type="entry name" value="BROAD-SPECIFICITY PHOSPHATASE YOR283W-RELATED"/>
    <property type="match status" value="1"/>
</dbReference>
<dbReference type="GO" id="GO:0005737">
    <property type="term" value="C:cytoplasm"/>
    <property type="evidence" value="ECO:0007669"/>
    <property type="project" value="TreeGrafter"/>
</dbReference>
<evidence type="ECO:0000313" key="4">
    <source>
        <dbReference type="Proteomes" id="UP000191040"/>
    </source>
</evidence>
<dbReference type="EMBL" id="LT796768">
    <property type="protein sequence ID" value="SKB10407.1"/>
    <property type="molecule type" value="Genomic_DNA"/>
</dbReference>